<dbReference type="GO" id="GO:0009231">
    <property type="term" value="P:riboflavin biosynthetic process"/>
    <property type="evidence" value="ECO:0007669"/>
    <property type="project" value="UniProtKB-UniPathway"/>
</dbReference>
<keyword evidence="8" id="KW-0511">Multifunctional enzyme</keyword>
<dbReference type="InterPro" id="IPR016193">
    <property type="entry name" value="Cytidine_deaminase-like"/>
</dbReference>
<evidence type="ECO:0000313" key="17">
    <source>
        <dbReference type="Proteomes" id="UP000272003"/>
    </source>
</evidence>
<dbReference type="PANTHER" id="PTHR38011">
    <property type="entry name" value="DIHYDROFOLATE REDUCTASE FAMILY PROTEIN (AFU_ORTHOLOGUE AFUA_8G06820)"/>
    <property type="match status" value="1"/>
</dbReference>
<dbReference type="UniPathway" id="UPA00275">
    <property type="reaction ID" value="UER00401"/>
</dbReference>
<keyword evidence="11 14" id="KW-0479">Metal-binding</keyword>
<comment type="function">
    <text evidence="1 11">Converts 2,5-diamino-6-(ribosylamino)-4(3h)-pyrimidinone 5'-phosphate into 5-amino-6-(ribosylamino)-2,4(1h,3h)-pyrimidinedione 5'-phosphate.</text>
</comment>
<dbReference type="EC" id="1.1.1.193" evidence="11"/>
<evidence type="ECO:0000256" key="6">
    <source>
        <dbReference type="ARBA" id="ARBA00022857"/>
    </source>
</evidence>
<evidence type="ECO:0000256" key="10">
    <source>
        <dbReference type="ARBA" id="ARBA00049886"/>
    </source>
</evidence>
<evidence type="ECO:0000256" key="1">
    <source>
        <dbReference type="ARBA" id="ARBA00002151"/>
    </source>
</evidence>
<feature type="binding site" evidence="13">
    <location>
        <position position="198"/>
    </location>
    <ligand>
        <name>NADP(+)</name>
        <dbReference type="ChEBI" id="CHEBI:58349"/>
    </ligand>
</feature>
<evidence type="ECO:0000256" key="11">
    <source>
        <dbReference type="PIRNR" id="PIRNR006769"/>
    </source>
</evidence>
<feature type="binding site" evidence="13">
    <location>
        <position position="288"/>
    </location>
    <ligand>
        <name>substrate</name>
    </ligand>
</feature>
<dbReference type="InterPro" id="IPR004794">
    <property type="entry name" value="Eubact_RibD"/>
</dbReference>
<dbReference type="CDD" id="cd01284">
    <property type="entry name" value="Riboflavin_deaminase-reductase"/>
    <property type="match status" value="1"/>
</dbReference>
<comment type="pathway">
    <text evidence="2 11">Cofactor biosynthesis; riboflavin biosynthesis; 5-amino-6-(D-ribitylamino)uracil from GTP: step 2/4.</text>
</comment>
<dbReference type="EC" id="3.5.4.26" evidence="11"/>
<comment type="similarity">
    <text evidence="5 11">In the C-terminal section; belongs to the HTP reductase family.</text>
</comment>
<name>A0A387AYJ1_9LACO</name>
<evidence type="ECO:0000256" key="8">
    <source>
        <dbReference type="ARBA" id="ARBA00023268"/>
    </source>
</evidence>
<comment type="catalytic activity">
    <reaction evidence="10 11">
        <text>2,5-diamino-6-hydroxy-4-(5-phosphoribosylamino)-pyrimidine + H2O + H(+) = 5-amino-6-(5-phospho-D-ribosylamino)uracil + NH4(+)</text>
        <dbReference type="Rhea" id="RHEA:21868"/>
        <dbReference type="ChEBI" id="CHEBI:15377"/>
        <dbReference type="ChEBI" id="CHEBI:15378"/>
        <dbReference type="ChEBI" id="CHEBI:28938"/>
        <dbReference type="ChEBI" id="CHEBI:58453"/>
        <dbReference type="ChEBI" id="CHEBI:58614"/>
        <dbReference type="EC" id="3.5.4.26"/>
    </reaction>
</comment>
<dbReference type="InterPro" id="IPR002125">
    <property type="entry name" value="CMP_dCMP_dom"/>
</dbReference>
<keyword evidence="17" id="KW-1185">Reference proteome</keyword>
<reference evidence="16 17" key="1">
    <citation type="submission" date="2018-09" db="EMBL/GenBank/DDBJ databases">
        <title>Genome sequencing of strain BHWM-4.</title>
        <authorList>
            <person name="Heo J."/>
            <person name="Kim S.-J."/>
            <person name="Kwon S.-W."/>
        </authorList>
    </citation>
    <scope>NUCLEOTIDE SEQUENCE [LARGE SCALE GENOMIC DNA]</scope>
    <source>
        <strain evidence="16 17">BHWM-4</strain>
    </source>
</reference>
<dbReference type="InterPro" id="IPR002734">
    <property type="entry name" value="RibDG_C"/>
</dbReference>
<dbReference type="OrthoDB" id="9800865at2"/>
<dbReference type="Gene3D" id="3.40.140.10">
    <property type="entry name" value="Cytidine Deaminase, domain 2"/>
    <property type="match status" value="1"/>
</dbReference>
<dbReference type="RefSeq" id="WP_120783904.1">
    <property type="nucleotide sequence ID" value="NZ_CP032626.1"/>
</dbReference>
<keyword evidence="11 14" id="KW-0862">Zinc</keyword>
<dbReference type="EMBL" id="CP032626">
    <property type="protein sequence ID" value="AYF92130.1"/>
    <property type="molecule type" value="Genomic_DNA"/>
</dbReference>
<keyword evidence="11 16" id="KW-0378">Hydrolase</keyword>
<feature type="domain" description="CMP/dCMP-type deaminase" evidence="15">
    <location>
        <begin position="2"/>
        <end position="125"/>
    </location>
</feature>
<feature type="binding site" evidence="13">
    <location>
        <position position="209"/>
    </location>
    <ligand>
        <name>substrate</name>
    </ligand>
</feature>
<dbReference type="Gene3D" id="3.40.430.10">
    <property type="entry name" value="Dihydrofolate Reductase, subunit A"/>
    <property type="match status" value="1"/>
</dbReference>
<evidence type="ECO:0000256" key="4">
    <source>
        <dbReference type="ARBA" id="ARBA00005259"/>
    </source>
</evidence>
<evidence type="ECO:0000256" key="5">
    <source>
        <dbReference type="ARBA" id="ARBA00007417"/>
    </source>
</evidence>
<evidence type="ECO:0000256" key="3">
    <source>
        <dbReference type="ARBA" id="ARBA00004910"/>
    </source>
</evidence>
<organism evidence="16 17">
    <name type="scientific">Apilactobacillus bombintestini</name>
    <dbReference type="NCBI Taxonomy" id="2419772"/>
    <lineage>
        <taxon>Bacteria</taxon>
        <taxon>Bacillati</taxon>
        <taxon>Bacillota</taxon>
        <taxon>Bacilli</taxon>
        <taxon>Lactobacillales</taxon>
        <taxon>Lactobacillaceae</taxon>
        <taxon>Apilactobacillus</taxon>
    </lineage>
</organism>
<evidence type="ECO:0000256" key="2">
    <source>
        <dbReference type="ARBA" id="ARBA00004882"/>
    </source>
</evidence>
<dbReference type="SUPFAM" id="SSF53927">
    <property type="entry name" value="Cytidine deaminase-like"/>
    <property type="match status" value="1"/>
</dbReference>
<feature type="binding site" evidence="13">
    <location>
        <position position="186"/>
    </location>
    <ligand>
        <name>substrate</name>
    </ligand>
</feature>
<dbReference type="GO" id="GO:0046872">
    <property type="term" value="F:metal ion binding"/>
    <property type="evidence" value="ECO:0007669"/>
    <property type="project" value="UniProtKB-KW"/>
</dbReference>
<dbReference type="PROSITE" id="PS51747">
    <property type="entry name" value="CYT_DCMP_DEAMINASES_2"/>
    <property type="match status" value="1"/>
</dbReference>
<dbReference type="Proteomes" id="UP000272003">
    <property type="component" value="Chromosome"/>
</dbReference>
<feature type="binding site" evidence="13">
    <location>
        <position position="202"/>
    </location>
    <ligand>
        <name>NADP(+)</name>
        <dbReference type="ChEBI" id="CHEBI:58349"/>
    </ligand>
</feature>
<dbReference type="GO" id="GO:0008703">
    <property type="term" value="F:5-amino-6-(5-phosphoribosylamino)uracil reductase activity"/>
    <property type="evidence" value="ECO:0007669"/>
    <property type="project" value="UniProtKB-EC"/>
</dbReference>
<evidence type="ECO:0000256" key="13">
    <source>
        <dbReference type="PIRSR" id="PIRSR006769-2"/>
    </source>
</evidence>
<dbReference type="InterPro" id="IPR050765">
    <property type="entry name" value="Riboflavin_Biosynth_HTPR"/>
</dbReference>
<proteinExistence type="inferred from homology"/>
<dbReference type="AlphaFoldDB" id="A0A387AYJ1"/>
<comment type="pathway">
    <text evidence="3 11">Cofactor biosynthesis; riboflavin biosynthesis; 5-amino-6-(D-ribitylamino)uracil from GTP: step 3/4.</text>
</comment>
<keyword evidence="11" id="KW-0686">Riboflavin biosynthesis</keyword>
<sequence>MFSDKYWMNIAIKKAQLGGETYKNPRVGAVIVKNNHLLSIGYHHYFGGDHAEVNAYRNVANKDDLKGATLFVTLEPCSHFGKTPPCSHQIVQWGIKKVIVGQMDPHSLVAGKGINYLLNHGVEVITGVNEATCKNINVSYNYFYTHQRPFITLKMSQTLDGKIALNTTTRDYLTNDKANEDVQNLRAKYQAIVVGAHTAVQDNPRLTVRNQHLSHPAVRVIIAGNTDISAAKHLLEDNAAPTYIFTQSLTVKNMQVASHCRVFYKDSWNLAEIMKVLYQQNIQSVLVEGGSKLHDAFRDANLFDQVIQYIVPQIAGGDSLPAFNSLRHVEKMTHMNVKSVDTVGNAIRIITQRK</sequence>
<feature type="binding site" evidence="14">
    <location>
        <position position="77"/>
    </location>
    <ligand>
        <name>Zn(2+)</name>
        <dbReference type="ChEBI" id="CHEBI:29105"/>
        <note>catalytic</note>
    </ligand>
</feature>
<evidence type="ECO:0000256" key="9">
    <source>
        <dbReference type="ARBA" id="ARBA00049861"/>
    </source>
</evidence>
<dbReference type="SUPFAM" id="SSF53597">
    <property type="entry name" value="Dihydrofolate reductase-like"/>
    <property type="match status" value="1"/>
</dbReference>
<feature type="binding site" evidence="14">
    <location>
        <position position="86"/>
    </location>
    <ligand>
        <name>Zn(2+)</name>
        <dbReference type="ChEBI" id="CHEBI:29105"/>
        <note>catalytic</note>
    </ligand>
</feature>
<dbReference type="InterPro" id="IPR024072">
    <property type="entry name" value="DHFR-like_dom_sf"/>
</dbReference>
<dbReference type="NCBIfam" id="TIGR00326">
    <property type="entry name" value="eubact_ribD"/>
    <property type="match status" value="1"/>
</dbReference>
<dbReference type="PANTHER" id="PTHR38011:SF7">
    <property type="entry name" value="2,5-DIAMINO-6-RIBOSYLAMINO-4(3H)-PYRIMIDINONE 5'-PHOSPHATE REDUCTASE"/>
    <property type="match status" value="1"/>
</dbReference>
<evidence type="ECO:0000256" key="14">
    <source>
        <dbReference type="PIRSR" id="PIRSR006769-3"/>
    </source>
</evidence>
<evidence type="ECO:0000256" key="12">
    <source>
        <dbReference type="PIRSR" id="PIRSR006769-1"/>
    </source>
</evidence>
<gene>
    <name evidence="16" type="primary">ribD</name>
    <name evidence="16" type="ORF">D7I45_00820</name>
</gene>
<protein>
    <recommendedName>
        <fullName evidence="11">Riboflavin biosynthesis protein RibD</fullName>
    </recommendedName>
    <domain>
        <recommendedName>
            <fullName evidence="11">Diaminohydroxyphosphoribosylaminopyrimidine deaminase</fullName>
            <shortName evidence="11">DRAP deaminase</shortName>
            <ecNumber evidence="11">3.5.4.26</ecNumber>
        </recommendedName>
        <alternativeName>
            <fullName evidence="11">Riboflavin-specific deaminase</fullName>
        </alternativeName>
    </domain>
    <domain>
        <recommendedName>
            <fullName evidence="11">5-amino-6-(5-phosphoribosylamino)uracil reductase</fullName>
            <ecNumber evidence="11">1.1.1.193</ecNumber>
        </recommendedName>
        <alternativeName>
            <fullName evidence="11">HTP reductase</fullName>
        </alternativeName>
    </domain>
</protein>
<feature type="binding site" evidence="14">
    <location>
        <position position="50"/>
    </location>
    <ligand>
        <name>Zn(2+)</name>
        <dbReference type="ChEBI" id="CHEBI:29105"/>
        <note>catalytic</note>
    </ligand>
</feature>
<feature type="binding site" evidence="13">
    <location>
        <begin position="290"/>
        <end position="296"/>
    </location>
    <ligand>
        <name>NADP(+)</name>
        <dbReference type="ChEBI" id="CHEBI:58349"/>
    </ligand>
</feature>
<dbReference type="Pfam" id="PF00383">
    <property type="entry name" value="dCMP_cyt_deam_1"/>
    <property type="match status" value="1"/>
</dbReference>
<feature type="binding site" evidence="13">
    <location>
        <position position="206"/>
    </location>
    <ligand>
        <name>substrate</name>
    </ligand>
</feature>
<dbReference type="Pfam" id="PF01872">
    <property type="entry name" value="RibD_C"/>
    <property type="match status" value="1"/>
</dbReference>
<evidence type="ECO:0000313" key="16">
    <source>
        <dbReference type="EMBL" id="AYF92130.1"/>
    </source>
</evidence>
<accession>A0A387AYJ1</accession>
<dbReference type="GO" id="GO:0008835">
    <property type="term" value="F:diaminohydroxyphosphoribosylaminopyrimidine deaminase activity"/>
    <property type="evidence" value="ECO:0007669"/>
    <property type="project" value="UniProtKB-EC"/>
</dbReference>
<keyword evidence="6 11" id="KW-0521">NADP</keyword>
<keyword evidence="7 11" id="KW-0560">Oxidoreductase</keyword>
<comment type="catalytic activity">
    <reaction evidence="9 11">
        <text>5-amino-6-(5-phospho-D-ribitylamino)uracil + NADP(+) = 5-amino-6-(5-phospho-D-ribosylamino)uracil + NADPH + H(+)</text>
        <dbReference type="Rhea" id="RHEA:17845"/>
        <dbReference type="ChEBI" id="CHEBI:15378"/>
        <dbReference type="ChEBI" id="CHEBI:57783"/>
        <dbReference type="ChEBI" id="CHEBI:58349"/>
        <dbReference type="ChEBI" id="CHEBI:58421"/>
        <dbReference type="ChEBI" id="CHEBI:58453"/>
        <dbReference type="EC" id="1.1.1.193"/>
    </reaction>
</comment>
<evidence type="ECO:0000256" key="7">
    <source>
        <dbReference type="ARBA" id="ARBA00023002"/>
    </source>
</evidence>
<dbReference type="PIRSF" id="PIRSF006769">
    <property type="entry name" value="RibD"/>
    <property type="match status" value="1"/>
</dbReference>
<comment type="cofactor">
    <cofactor evidence="11 14">
        <name>Zn(2+)</name>
        <dbReference type="ChEBI" id="CHEBI:29105"/>
    </cofactor>
    <text evidence="11 14">Binds 1 zinc ion.</text>
</comment>
<feature type="active site" description="Proton donor" evidence="12">
    <location>
        <position position="52"/>
    </location>
</feature>
<comment type="similarity">
    <text evidence="4 11">In the N-terminal section; belongs to the cytidine and deoxycytidylate deaminase family.</text>
</comment>
<evidence type="ECO:0000259" key="15">
    <source>
        <dbReference type="PROSITE" id="PS51747"/>
    </source>
</evidence>
<dbReference type="KEGG" id="abom:D7I45_00820"/>